<dbReference type="Gene3D" id="3.40.50.300">
    <property type="entry name" value="P-loop containing nucleotide triphosphate hydrolases"/>
    <property type="match status" value="1"/>
</dbReference>
<feature type="transmembrane region" description="Helical" evidence="8">
    <location>
        <begin position="245"/>
        <end position="267"/>
    </location>
</feature>
<feature type="domain" description="ABC transmembrane type-1" evidence="10">
    <location>
        <begin position="24"/>
        <end position="306"/>
    </location>
</feature>
<sequence length="582" mass="66840">MKKATKQTLRIYWQHSKRYPWAFFALSVSILLAWSVDSYVPFLYRRLFNQIAGSSNYENLMHVVWLILGFQFIIWGFWRIATFTNNFFQPIVMRDLLNTCFEYLHNHAYSFFTNNFAGSLVKKVGRYERAFEDIADQIFWNIFPAVFKIALVLVILYFVQPILSVVVLVWSVLYWWFSVAFARYKLRFDIENAAMDTKVGGRLADTITNNITIKLFGGTKKELTSFQKLNHRLYKIRKWTWDLGSINEAIQGALMALLEFATLYFAIGLWRKGVLTIGDFALIQAYLIQIFNRLWDLGRHIKNLYSRLADAEEMTEILTTPHEVQDAQNARPLQVRTGKIEFVDVNFGYLSEQSIFRKFNLVIQPGERVALIGPSGGGKTTIVKLLFRFFDLQGGKILIDGLNIALVTQDSLRANLSLVPQDPILFHRSLYDNIAYARPQASKQEVYEAARFAHADEFIRKFSQGYETFVGERGVKLSGGERQRVAIARAILKNAPVLVLDEATSSLDSESELLIQDALKNLMKGKTTIVIAHRLSTIMQMDRIIVIDNGKVVEEGKHKELLKAKQGVYQKLWEIQAGGFAK</sequence>
<dbReference type="InterPro" id="IPR011527">
    <property type="entry name" value="ABC1_TM_dom"/>
</dbReference>
<feature type="domain" description="ABC transporter" evidence="9">
    <location>
        <begin position="340"/>
        <end position="574"/>
    </location>
</feature>
<dbReference type="Pfam" id="PF00664">
    <property type="entry name" value="ABC_membrane"/>
    <property type="match status" value="1"/>
</dbReference>
<dbReference type="InterPro" id="IPR003439">
    <property type="entry name" value="ABC_transporter-like_ATP-bd"/>
</dbReference>
<accession>A0A1F5PYP9</accession>
<name>A0A1F5PYP9_9BACT</name>
<evidence type="ECO:0000259" key="9">
    <source>
        <dbReference type="PROSITE" id="PS50893"/>
    </source>
</evidence>
<dbReference type="InterPro" id="IPR027417">
    <property type="entry name" value="P-loop_NTPase"/>
</dbReference>
<evidence type="ECO:0000256" key="1">
    <source>
        <dbReference type="ARBA" id="ARBA00004651"/>
    </source>
</evidence>
<dbReference type="InterPro" id="IPR039421">
    <property type="entry name" value="Type_1_exporter"/>
</dbReference>
<dbReference type="Proteomes" id="UP000177281">
    <property type="component" value="Unassembled WGS sequence"/>
</dbReference>
<comment type="caution">
    <text evidence="11">The sequence shown here is derived from an EMBL/GenBank/DDBJ whole genome shotgun (WGS) entry which is preliminary data.</text>
</comment>
<dbReference type="Gene3D" id="1.20.1560.10">
    <property type="entry name" value="ABC transporter type 1, transmembrane domain"/>
    <property type="match status" value="1"/>
</dbReference>
<dbReference type="Pfam" id="PF00005">
    <property type="entry name" value="ABC_tran"/>
    <property type="match status" value="1"/>
</dbReference>
<evidence type="ECO:0000256" key="8">
    <source>
        <dbReference type="SAM" id="Phobius"/>
    </source>
</evidence>
<gene>
    <name evidence="11" type="ORF">A3B10_04325</name>
</gene>
<dbReference type="STRING" id="1817841.A3B10_04325"/>
<dbReference type="InterPro" id="IPR036640">
    <property type="entry name" value="ABC1_TM_sf"/>
</dbReference>
<evidence type="ECO:0000256" key="2">
    <source>
        <dbReference type="ARBA" id="ARBA00022448"/>
    </source>
</evidence>
<dbReference type="GO" id="GO:0016887">
    <property type="term" value="F:ATP hydrolysis activity"/>
    <property type="evidence" value="ECO:0007669"/>
    <property type="project" value="InterPro"/>
</dbReference>
<evidence type="ECO:0000256" key="6">
    <source>
        <dbReference type="ARBA" id="ARBA00022989"/>
    </source>
</evidence>
<comment type="subcellular location">
    <subcellularLocation>
        <location evidence="1">Cell membrane</location>
        <topology evidence="1">Multi-pass membrane protein</topology>
    </subcellularLocation>
</comment>
<dbReference type="InterPro" id="IPR003593">
    <property type="entry name" value="AAA+_ATPase"/>
</dbReference>
<keyword evidence="6 8" id="KW-1133">Transmembrane helix</keyword>
<reference evidence="11 12" key="1">
    <citation type="journal article" date="2016" name="Nat. Commun.">
        <title>Thousands of microbial genomes shed light on interconnected biogeochemical processes in an aquifer system.</title>
        <authorList>
            <person name="Anantharaman K."/>
            <person name="Brown C.T."/>
            <person name="Hug L.A."/>
            <person name="Sharon I."/>
            <person name="Castelle C.J."/>
            <person name="Probst A.J."/>
            <person name="Thomas B.C."/>
            <person name="Singh A."/>
            <person name="Wilkins M.J."/>
            <person name="Karaoz U."/>
            <person name="Brodie E.L."/>
            <person name="Williams K.H."/>
            <person name="Hubbard S.S."/>
            <person name="Banfield J.F."/>
        </authorList>
    </citation>
    <scope>NUCLEOTIDE SEQUENCE [LARGE SCALE GENOMIC DNA]</scope>
</reference>
<feature type="transmembrane region" description="Helical" evidence="8">
    <location>
        <begin position="138"/>
        <end position="159"/>
    </location>
</feature>
<keyword evidence="7 8" id="KW-0472">Membrane</keyword>
<keyword evidence="4" id="KW-0547">Nucleotide-binding</keyword>
<keyword evidence="2" id="KW-0813">Transport</keyword>
<feature type="transmembrane region" description="Helical" evidence="8">
    <location>
        <begin position="21"/>
        <end position="40"/>
    </location>
</feature>
<dbReference type="PANTHER" id="PTHR24221:SF654">
    <property type="entry name" value="ATP-BINDING CASSETTE SUB-FAMILY B MEMBER 6"/>
    <property type="match status" value="1"/>
</dbReference>
<dbReference type="SUPFAM" id="SSF90123">
    <property type="entry name" value="ABC transporter transmembrane region"/>
    <property type="match status" value="1"/>
</dbReference>
<dbReference type="SMART" id="SM00382">
    <property type="entry name" value="AAA"/>
    <property type="match status" value="1"/>
</dbReference>
<evidence type="ECO:0000259" key="10">
    <source>
        <dbReference type="PROSITE" id="PS50929"/>
    </source>
</evidence>
<evidence type="ECO:0008006" key="13">
    <source>
        <dbReference type="Google" id="ProtNLM"/>
    </source>
</evidence>
<dbReference type="GO" id="GO:0034040">
    <property type="term" value="F:ATPase-coupled lipid transmembrane transporter activity"/>
    <property type="evidence" value="ECO:0007669"/>
    <property type="project" value="TreeGrafter"/>
</dbReference>
<dbReference type="PROSITE" id="PS50893">
    <property type="entry name" value="ABC_TRANSPORTER_2"/>
    <property type="match status" value="1"/>
</dbReference>
<dbReference type="SUPFAM" id="SSF52540">
    <property type="entry name" value="P-loop containing nucleoside triphosphate hydrolases"/>
    <property type="match status" value="1"/>
</dbReference>
<dbReference type="PROSITE" id="PS00211">
    <property type="entry name" value="ABC_TRANSPORTER_1"/>
    <property type="match status" value="1"/>
</dbReference>
<dbReference type="PANTHER" id="PTHR24221">
    <property type="entry name" value="ATP-BINDING CASSETTE SUB-FAMILY B"/>
    <property type="match status" value="1"/>
</dbReference>
<proteinExistence type="predicted"/>
<dbReference type="AlphaFoldDB" id="A0A1F5PYP9"/>
<evidence type="ECO:0000256" key="4">
    <source>
        <dbReference type="ARBA" id="ARBA00022741"/>
    </source>
</evidence>
<evidence type="ECO:0000256" key="3">
    <source>
        <dbReference type="ARBA" id="ARBA00022692"/>
    </source>
</evidence>
<dbReference type="InterPro" id="IPR017871">
    <property type="entry name" value="ABC_transporter-like_CS"/>
</dbReference>
<feature type="transmembrane region" description="Helical" evidence="8">
    <location>
        <begin position="60"/>
        <end position="78"/>
    </location>
</feature>
<evidence type="ECO:0000256" key="7">
    <source>
        <dbReference type="ARBA" id="ARBA00023136"/>
    </source>
</evidence>
<organism evidence="11 12">
    <name type="scientific">Candidatus Doudnabacteria bacterium RIFCSPLOWO2_01_FULL_44_21</name>
    <dbReference type="NCBI Taxonomy" id="1817841"/>
    <lineage>
        <taxon>Bacteria</taxon>
        <taxon>Candidatus Doudnaibacteriota</taxon>
    </lineage>
</organism>
<evidence type="ECO:0000313" key="12">
    <source>
        <dbReference type="Proteomes" id="UP000177281"/>
    </source>
</evidence>
<dbReference type="GO" id="GO:0005524">
    <property type="term" value="F:ATP binding"/>
    <property type="evidence" value="ECO:0007669"/>
    <property type="project" value="UniProtKB-KW"/>
</dbReference>
<evidence type="ECO:0000313" key="11">
    <source>
        <dbReference type="EMBL" id="OGE94710.1"/>
    </source>
</evidence>
<dbReference type="FunFam" id="3.40.50.300:FF:000287">
    <property type="entry name" value="Multidrug ABC transporter ATP-binding protein"/>
    <property type="match status" value="1"/>
</dbReference>
<evidence type="ECO:0000256" key="5">
    <source>
        <dbReference type="ARBA" id="ARBA00022840"/>
    </source>
</evidence>
<dbReference type="GO" id="GO:0005886">
    <property type="term" value="C:plasma membrane"/>
    <property type="evidence" value="ECO:0007669"/>
    <property type="project" value="UniProtKB-SubCell"/>
</dbReference>
<dbReference type="GO" id="GO:0140359">
    <property type="term" value="F:ABC-type transporter activity"/>
    <property type="evidence" value="ECO:0007669"/>
    <property type="project" value="InterPro"/>
</dbReference>
<dbReference type="EMBL" id="MFFB01000010">
    <property type="protein sequence ID" value="OGE94710.1"/>
    <property type="molecule type" value="Genomic_DNA"/>
</dbReference>
<keyword evidence="5" id="KW-0067">ATP-binding</keyword>
<dbReference type="PROSITE" id="PS50929">
    <property type="entry name" value="ABC_TM1F"/>
    <property type="match status" value="1"/>
</dbReference>
<protein>
    <recommendedName>
        <fullName evidence="13">ABC transporter ATP-binding protein</fullName>
    </recommendedName>
</protein>
<feature type="transmembrane region" description="Helical" evidence="8">
    <location>
        <begin position="165"/>
        <end position="182"/>
    </location>
</feature>
<keyword evidence="3 8" id="KW-0812">Transmembrane</keyword>